<feature type="compositionally biased region" description="Basic and acidic residues" evidence="1">
    <location>
        <begin position="45"/>
        <end position="80"/>
    </location>
</feature>
<accession>A0A517SNX4</accession>
<evidence type="ECO:0000313" key="2">
    <source>
        <dbReference type="EMBL" id="QDT57825.1"/>
    </source>
</evidence>
<reference evidence="2 3" key="1">
    <citation type="submission" date="2019-02" db="EMBL/GenBank/DDBJ databases">
        <title>Deep-cultivation of Planctomycetes and their phenomic and genomic characterization uncovers novel biology.</title>
        <authorList>
            <person name="Wiegand S."/>
            <person name="Jogler M."/>
            <person name="Boedeker C."/>
            <person name="Pinto D."/>
            <person name="Vollmers J."/>
            <person name="Rivas-Marin E."/>
            <person name="Kohn T."/>
            <person name="Peeters S.H."/>
            <person name="Heuer A."/>
            <person name="Rast P."/>
            <person name="Oberbeckmann S."/>
            <person name="Bunk B."/>
            <person name="Jeske O."/>
            <person name="Meyerdierks A."/>
            <person name="Storesund J.E."/>
            <person name="Kallscheuer N."/>
            <person name="Luecker S."/>
            <person name="Lage O.M."/>
            <person name="Pohl T."/>
            <person name="Merkel B.J."/>
            <person name="Hornburger P."/>
            <person name="Mueller R.-W."/>
            <person name="Bruemmer F."/>
            <person name="Labrenz M."/>
            <person name="Spormann A.M."/>
            <person name="Op den Camp H."/>
            <person name="Overmann J."/>
            <person name="Amann R."/>
            <person name="Jetten M.S.M."/>
            <person name="Mascher T."/>
            <person name="Medema M.H."/>
            <person name="Devos D.P."/>
            <person name="Kaster A.-K."/>
            <person name="Ovreas L."/>
            <person name="Rohde M."/>
            <person name="Galperin M.Y."/>
            <person name="Jogler C."/>
        </authorList>
    </citation>
    <scope>NUCLEOTIDE SEQUENCE [LARGE SCALE GENOMIC DNA]</scope>
    <source>
        <strain evidence="2 3">SV_7m_r</strain>
    </source>
</reference>
<dbReference type="EMBL" id="CP036272">
    <property type="protein sequence ID" value="QDT57825.1"/>
    <property type="molecule type" value="Genomic_DNA"/>
</dbReference>
<sequence>MASRIASIINWVIPNASAANRPHQAVRERKPFINNPRTANRGRWNMKESFRGTDWRDDPRRGNRLGPREHASRVSKDNKRQKLLVWQNKTDYNSLADRRPDHLE</sequence>
<keyword evidence="3" id="KW-1185">Reference proteome</keyword>
<feature type="region of interest" description="Disordered" evidence="1">
    <location>
        <begin position="18"/>
        <end position="104"/>
    </location>
</feature>
<gene>
    <name evidence="2" type="ORF">SV7mr_03100</name>
</gene>
<organism evidence="2 3">
    <name type="scientific">Stieleria bergensis</name>
    <dbReference type="NCBI Taxonomy" id="2528025"/>
    <lineage>
        <taxon>Bacteria</taxon>
        <taxon>Pseudomonadati</taxon>
        <taxon>Planctomycetota</taxon>
        <taxon>Planctomycetia</taxon>
        <taxon>Pirellulales</taxon>
        <taxon>Pirellulaceae</taxon>
        <taxon>Stieleria</taxon>
    </lineage>
</organism>
<evidence type="ECO:0000313" key="3">
    <source>
        <dbReference type="Proteomes" id="UP000315003"/>
    </source>
</evidence>
<proteinExistence type="predicted"/>
<evidence type="ECO:0000256" key="1">
    <source>
        <dbReference type="SAM" id="MobiDB-lite"/>
    </source>
</evidence>
<dbReference type="Proteomes" id="UP000315003">
    <property type="component" value="Chromosome"/>
</dbReference>
<protein>
    <submittedName>
        <fullName evidence="2">Uncharacterized protein</fullName>
    </submittedName>
</protein>
<name>A0A517SNX4_9BACT</name>
<dbReference type="AlphaFoldDB" id="A0A517SNX4"/>